<dbReference type="PATRIC" id="fig|70996.4.peg.3673"/>
<dbReference type="InterPro" id="IPR005537">
    <property type="entry name" value="RAMP_III_fam"/>
</dbReference>
<evidence type="ECO:0000259" key="2">
    <source>
        <dbReference type="Pfam" id="PF03787"/>
    </source>
</evidence>
<dbReference type="OrthoDB" id="9789361at2"/>
<dbReference type="NCBIfam" id="TIGR02580">
    <property type="entry name" value="cas_RAMP_Cmr4"/>
    <property type="match status" value="1"/>
</dbReference>
<sequence>MQTHLLFVHALSPIHAGTGQSIDVIDMPIAREKATNLPYIPGSSVKGVIRDISNGLRIPNWNKKELTEADKTQRKPLEDQQNRLFGTQDQAGDAIFADQRLLLLPIRSLYGTFAWVTSPYVLNRFAREAKTCFTNSDNFPTIAATDTIRKQANDSSQDQALALITQQSVLSGQATVYLEDLDIPAETKLADEWAAWLGEQIFAQDETWKTILHERLCIVHDEIFNFLVTTATEITARIRLNDDTKVVEKGGLWYEEALPAESILAGIVAINDQKETKTNAQKAEKKPDPVYEAIKEVANQNLIQFGGNATVGRGLCRLALAEGA</sequence>
<reference evidence="3 4" key="1">
    <citation type="submission" date="2015-07" db="EMBL/GenBank/DDBJ databases">
        <title>Whole genome sequence of Herpetosiphon geysericola DSM 7119.</title>
        <authorList>
            <person name="Hemp J."/>
            <person name="Ward L.M."/>
            <person name="Pace L.A."/>
            <person name="Fischer W.W."/>
        </authorList>
    </citation>
    <scope>NUCLEOTIDE SEQUENCE [LARGE SCALE GENOMIC DNA]</scope>
    <source>
        <strain evidence="3 4">DSM 7119</strain>
    </source>
</reference>
<organism evidence="3 4">
    <name type="scientific">Herpetosiphon geysericola</name>
    <dbReference type="NCBI Taxonomy" id="70996"/>
    <lineage>
        <taxon>Bacteria</taxon>
        <taxon>Bacillati</taxon>
        <taxon>Chloroflexota</taxon>
        <taxon>Chloroflexia</taxon>
        <taxon>Herpetosiphonales</taxon>
        <taxon>Herpetosiphonaceae</taxon>
        <taxon>Herpetosiphon</taxon>
    </lineage>
</organism>
<evidence type="ECO:0000313" key="4">
    <source>
        <dbReference type="Proteomes" id="UP000050277"/>
    </source>
</evidence>
<evidence type="ECO:0000313" key="3">
    <source>
        <dbReference type="EMBL" id="KPL86191.1"/>
    </source>
</evidence>
<dbReference type="InterPro" id="IPR013410">
    <property type="entry name" value="CRISPR-assoc_RAMP_Cmr4"/>
</dbReference>
<dbReference type="PANTHER" id="PTHR36700:SF1">
    <property type="entry name" value="CRISPR SYSTEM CMR SUBUNIT CMR4"/>
    <property type="match status" value="1"/>
</dbReference>
<protein>
    <recommendedName>
        <fullName evidence="2">CRISPR type III-associated protein domain-containing protein</fullName>
    </recommendedName>
</protein>
<feature type="domain" description="CRISPR type III-associated protein" evidence="2">
    <location>
        <begin position="9"/>
        <end position="316"/>
    </location>
</feature>
<keyword evidence="1" id="KW-0051">Antiviral defense</keyword>
<name>A0A0P6YLR7_9CHLR</name>
<dbReference type="GO" id="GO:0051607">
    <property type="term" value="P:defense response to virus"/>
    <property type="evidence" value="ECO:0007669"/>
    <property type="project" value="UniProtKB-KW"/>
</dbReference>
<dbReference type="RefSeq" id="WP_083469924.1">
    <property type="nucleotide sequence ID" value="NZ_LGKP01000022.1"/>
</dbReference>
<dbReference type="PANTHER" id="PTHR36700">
    <property type="entry name" value="CRISPR SYSTEM CMR SUBUNIT CMR4"/>
    <property type="match status" value="1"/>
</dbReference>
<dbReference type="AlphaFoldDB" id="A0A0P6YLR7"/>
<accession>A0A0P6YLR7</accession>
<dbReference type="STRING" id="70996.SE18_15155"/>
<gene>
    <name evidence="3" type="ORF">SE18_15155</name>
</gene>
<dbReference type="Pfam" id="PF03787">
    <property type="entry name" value="RAMPs"/>
    <property type="match status" value="1"/>
</dbReference>
<comment type="caution">
    <text evidence="3">The sequence shown here is derived from an EMBL/GenBank/DDBJ whole genome shotgun (WGS) entry which is preliminary data.</text>
</comment>
<evidence type="ECO:0000256" key="1">
    <source>
        <dbReference type="ARBA" id="ARBA00023118"/>
    </source>
</evidence>
<dbReference type="Proteomes" id="UP000050277">
    <property type="component" value="Unassembled WGS sequence"/>
</dbReference>
<keyword evidence="4" id="KW-1185">Reference proteome</keyword>
<proteinExistence type="predicted"/>
<dbReference type="EMBL" id="LGKP01000022">
    <property type="protein sequence ID" value="KPL86191.1"/>
    <property type="molecule type" value="Genomic_DNA"/>
</dbReference>